<dbReference type="AlphaFoldDB" id="A0A1H6CM05"/>
<dbReference type="Gene3D" id="3.40.190.10">
    <property type="entry name" value="Periplasmic binding protein-like II"/>
    <property type="match status" value="2"/>
</dbReference>
<name>A0A1H6CM05_9ACTN</name>
<accession>A0A1H6CM05</accession>
<reference evidence="6" key="1">
    <citation type="submission" date="2016-10" db="EMBL/GenBank/DDBJ databases">
        <authorList>
            <person name="Varghese N."/>
            <person name="Submissions S."/>
        </authorList>
    </citation>
    <scope>NUCLEOTIDE SEQUENCE [LARGE SCALE GENOMIC DNA]</scope>
    <source>
        <strain evidence="6">DSM 43163</strain>
    </source>
</reference>
<dbReference type="GO" id="GO:0042918">
    <property type="term" value="P:alkanesulfonate transmembrane transport"/>
    <property type="evidence" value="ECO:0007669"/>
    <property type="project" value="TreeGrafter"/>
</dbReference>
<evidence type="ECO:0000256" key="3">
    <source>
        <dbReference type="ARBA" id="ARBA00022729"/>
    </source>
</evidence>
<dbReference type="GO" id="GO:0042597">
    <property type="term" value="C:periplasmic space"/>
    <property type="evidence" value="ECO:0007669"/>
    <property type="project" value="UniProtKB-SubCell"/>
</dbReference>
<dbReference type="RefSeq" id="WP_103939887.1">
    <property type="nucleotide sequence ID" value="NZ_FNVO01000010.1"/>
</dbReference>
<feature type="signal peptide" evidence="4">
    <location>
        <begin position="1"/>
        <end position="22"/>
    </location>
</feature>
<dbReference type="EMBL" id="FNVO01000010">
    <property type="protein sequence ID" value="SEG74001.1"/>
    <property type="molecule type" value="Genomic_DNA"/>
</dbReference>
<sequence>MPKKTLAAGIALALTAAGCANSGGGAADSLKIGYFQGAVAGPEAVVAANDDLASAIPGRIELRPIDSGVAGMAQLRAGAFPVVSGVGNPPFVGAFTSGTDVRVVFAESLDQSGLAVHDNIKSPADLTKVGVLVGSTLDFQLRGWLKEQNLTGKVEIASFASEAAEAAAWKAGKIDAVFISQAFLLELKRHGARVLVSSTEIAEKGYAAVNLLAVTSSYIRQKPEVVQQLVCQISKAQTLVKGPDGEKYIRPAARFLGVKPEDSVEATKGYPYIPAAEETSWLKGPDGTAASGRLVKNFRLTAEFLVAQGRAESVPSTEQIAEHVDPTFWDKAQAGGCK</sequence>
<evidence type="ECO:0000256" key="1">
    <source>
        <dbReference type="ARBA" id="ARBA00004418"/>
    </source>
</evidence>
<evidence type="ECO:0000313" key="6">
    <source>
        <dbReference type="Proteomes" id="UP000236723"/>
    </source>
</evidence>
<dbReference type="Proteomes" id="UP000236723">
    <property type="component" value="Unassembled WGS sequence"/>
</dbReference>
<evidence type="ECO:0000313" key="5">
    <source>
        <dbReference type="EMBL" id="SEG74001.1"/>
    </source>
</evidence>
<feature type="chain" id="PRO_5039562341" evidence="4">
    <location>
        <begin position="23"/>
        <end position="338"/>
    </location>
</feature>
<dbReference type="PROSITE" id="PS51257">
    <property type="entry name" value="PROKAR_LIPOPROTEIN"/>
    <property type="match status" value="1"/>
</dbReference>
<dbReference type="SUPFAM" id="SSF53850">
    <property type="entry name" value="Periplasmic binding protein-like II"/>
    <property type="match status" value="1"/>
</dbReference>
<comment type="subcellular location">
    <subcellularLocation>
        <location evidence="1">Periplasm</location>
    </subcellularLocation>
</comment>
<protein>
    <submittedName>
        <fullName evidence="5">NitT/TauT family transport system substrate-binding protein</fullName>
    </submittedName>
</protein>
<keyword evidence="3 4" id="KW-0732">Signal</keyword>
<comment type="similarity">
    <text evidence="2">Belongs to the bacterial solute-binding protein SsuA/TauA family.</text>
</comment>
<proteinExistence type="inferred from homology"/>
<dbReference type="OrthoDB" id="286202at2"/>
<evidence type="ECO:0000256" key="4">
    <source>
        <dbReference type="SAM" id="SignalP"/>
    </source>
</evidence>
<organism evidence="5 6">
    <name type="scientific">Thermomonospora echinospora</name>
    <dbReference type="NCBI Taxonomy" id="1992"/>
    <lineage>
        <taxon>Bacteria</taxon>
        <taxon>Bacillati</taxon>
        <taxon>Actinomycetota</taxon>
        <taxon>Actinomycetes</taxon>
        <taxon>Streptosporangiales</taxon>
        <taxon>Thermomonosporaceae</taxon>
        <taxon>Thermomonospora</taxon>
    </lineage>
</organism>
<keyword evidence="6" id="KW-1185">Reference proteome</keyword>
<evidence type="ECO:0000256" key="2">
    <source>
        <dbReference type="ARBA" id="ARBA00010742"/>
    </source>
</evidence>
<dbReference type="PANTHER" id="PTHR30024">
    <property type="entry name" value="ALIPHATIC SULFONATES-BINDING PROTEIN-RELATED"/>
    <property type="match status" value="1"/>
</dbReference>
<gene>
    <name evidence="5" type="ORF">SAMN04489712_110179</name>
</gene>
<dbReference type="Pfam" id="PF13379">
    <property type="entry name" value="NMT1_2"/>
    <property type="match status" value="1"/>
</dbReference>
<dbReference type="PANTHER" id="PTHR30024:SF47">
    <property type="entry name" value="TAURINE-BINDING PERIPLASMIC PROTEIN"/>
    <property type="match status" value="1"/>
</dbReference>